<evidence type="ECO:0008006" key="3">
    <source>
        <dbReference type="Google" id="ProtNLM"/>
    </source>
</evidence>
<name>C1GWD3_PARBA</name>
<dbReference type="OMA" id="AMTMDHR"/>
<reference evidence="1 2" key="1">
    <citation type="journal article" date="2011" name="PLoS Genet.">
        <title>Comparative genomic analysis of human fungal pathogens causing paracoccidioidomycosis.</title>
        <authorList>
            <person name="Desjardins C.A."/>
            <person name="Champion M.D."/>
            <person name="Holder J.W."/>
            <person name="Muszewska A."/>
            <person name="Goldberg J."/>
            <person name="Bailao A.M."/>
            <person name="Brigido M.M."/>
            <person name="Ferreira M.E."/>
            <person name="Garcia A.M."/>
            <person name="Grynberg M."/>
            <person name="Gujja S."/>
            <person name="Heiman D.I."/>
            <person name="Henn M.R."/>
            <person name="Kodira C.D."/>
            <person name="Leon-Narvaez H."/>
            <person name="Longo L.V."/>
            <person name="Ma L.J."/>
            <person name="Malavazi I."/>
            <person name="Matsuo A.L."/>
            <person name="Morais F.V."/>
            <person name="Pereira M."/>
            <person name="Rodriguez-Brito S."/>
            <person name="Sakthikumar S."/>
            <person name="Salem-Izacc S.M."/>
            <person name="Sykes S.M."/>
            <person name="Teixeira M.M."/>
            <person name="Vallejo M.C."/>
            <person name="Walter M.E."/>
            <person name="Yandava C."/>
            <person name="Young S."/>
            <person name="Zeng Q."/>
            <person name="Zucker J."/>
            <person name="Felipe M.S."/>
            <person name="Goldman G.H."/>
            <person name="Haas B.J."/>
            <person name="McEwen J.G."/>
            <person name="Nino-Vega G."/>
            <person name="Puccia R."/>
            <person name="San-Blas G."/>
            <person name="Soares C.M."/>
            <person name="Birren B.W."/>
            <person name="Cuomo C.A."/>
        </authorList>
    </citation>
    <scope>NUCLEOTIDE SEQUENCE [LARGE SCALE GENOMIC DNA]</scope>
    <source>
        <strain evidence="2">ATCC MYA-826 / Pb01</strain>
    </source>
</reference>
<keyword evidence="2" id="KW-1185">Reference proteome</keyword>
<dbReference type="EMBL" id="KN293997">
    <property type="protein sequence ID" value="EEH40852.1"/>
    <property type="molecule type" value="Genomic_DNA"/>
</dbReference>
<dbReference type="KEGG" id="pbl:PAAG_02828"/>
<dbReference type="Gene3D" id="3.30.10.10">
    <property type="entry name" value="Trypsin Inhibitor V, subunit A"/>
    <property type="match status" value="1"/>
</dbReference>
<dbReference type="Proteomes" id="UP000002059">
    <property type="component" value="Partially assembled WGS sequence"/>
</dbReference>
<dbReference type="RefSeq" id="XP_002795352.1">
    <property type="nucleotide sequence ID" value="XM_002795306.2"/>
</dbReference>
<dbReference type="HOGENOM" id="CLU_162852_1_0_1"/>
<proteinExistence type="predicted"/>
<dbReference type="STRING" id="502779.C1GWD3"/>
<sequence length="78" mass="8682">MPLVVSNVSNDQQADWSTKLLGKKLTQSTSDTVSFAKKDLPPSHRVVEPGMMMTMDHKPERLNIHVNEDGTVTKVNYG</sequence>
<dbReference type="VEuPathDB" id="FungiDB:PAAG_02828"/>
<dbReference type="eggNOG" id="ENOG502SBMP">
    <property type="taxonomic scope" value="Eukaryota"/>
</dbReference>
<protein>
    <recommendedName>
        <fullName evidence="3">Proteinase inhibitor I78</fullName>
    </recommendedName>
</protein>
<evidence type="ECO:0000313" key="2">
    <source>
        <dbReference type="Proteomes" id="UP000002059"/>
    </source>
</evidence>
<dbReference type="InterPro" id="IPR021719">
    <property type="entry name" value="Prot_inh_I78"/>
</dbReference>
<dbReference type="GeneID" id="9098506"/>
<evidence type="ECO:0000313" key="1">
    <source>
        <dbReference type="EMBL" id="EEH40852.1"/>
    </source>
</evidence>
<dbReference type="Pfam" id="PF11720">
    <property type="entry name" value="Inhibitor_I78"/>
    <property type="match status" value="1"/>
</dbReference>
<dbReference type="PANTHER" id="PTHR39600">
    <property type="entry name" value="PEPTIDASE INHIBITOR I78 FAMILY PROTEIN"/>
    <property type="match status" value="1"/>
</dbReference>
<dbReference type="PANTHER" id="PTHR39600:SF1">
    <property type="entry name" value="PEPTIDASE INHIBITOR I78 FAMILY PROTEIN"/>
    <property type="match status" value="1"/>
</dbReference>
<organism evidence="1 2">
    <name type="scientific">Paracoccidioides lutzii (strain ATCC MYA-826 / Pb01)</name>
    <name type="common">Paracoccidioides brasiliensis</name>
    <dbReference type="NCBI Taxonomy" id="502779"/>
    <lineage>
        <taxon>Eukaryota</taxon>
        <taxon>Fungi</taxon>
        <taxon>Dikarya</taxon>
        <taxon>Ascomycota</taxon>
        <taxon>Pezizomycotina</taxon>
        <taxon>Eurotiomycetes</taxon>
        <taxon>Eurotiomycetidae</taxon>
        <taxon>Onygenales</taxon>
        <taxon>Ajellomycetaceae</taxon>
        <taxon>Paracoccidioides</taxon>
    </lineage>
</organism>
<gene>
    <name evidence="1" type="ORF">PAAG_02828</name>
</gene>
<dbReference type="OrthoDB" id="10013825at2759"/>
<dbReference type="AlphaFoldDB" id="C1GWD3"/>
<accession>C1GWD3</accession>